<dbReference type="Proteomes" id="UP000003598">
    <property type="component" value="Unassembled WGS sequence"/>
</dbReference>
<keyword evidence="1" id="KW-0472">Membrane</keyword>
<evidence type="ECO:0000313" key="3">
    <source>
        <dbReference type="Proteomes" id="UP000003598"/>
    </source>
</evidence>
<dbReference type="HOGENOM" id="CLU_3177234_0_0_10"/>
<accession>G5STI4</accession>
<protein>
    <submittedName>
        <fullName evidence="2">Uncharacterized protein</fullName>
    </submittedName>
</protein>
<sequence>MLLSSISVSFLTVYILWTSGLQGIHFLITPLPRDKNKKKRISRLDRN</sequence>
<gene>
    <name evidence="2" type="ORF">HMPREF9441_02689</name>
</gene>
<feature type="transmembrane region" description="Helical" evidence="1">
    <location>
        <begin position="6"/>
        <end position="28"/>
    </location>
</feature>
<feature type="non-terminal residue" evidence="2">
    <location>
        <position position="47"/>
    </location>
</feature>
<reference evidence="2 3" key="1">
    <citation type="submission" date="2011-03" db="EMBL/GenBank/DDBJ databases">
        <authorList>
            <person name="Weinstock G."/>
            <person name="Sodergren E."/>
            <person name="Clifton S."/>
            <person name="Fulton L."/>
            <person name="Fulton B."/>
            <person name="Courtney L."/>
            <person name="Fronick C."/>
            <person name="Harrison M."/>
            <person name="Strong C."/>
            <person name="Farmer C."/>
            <person name="Delahaunty K."/>
            <person name="Markovic C."/>
            <person name="Hall O."/>
            <person name="Minx P."/>
            <person name="Tomlinson C."/>
            <person name="Mitreva M."/>
            <person name="Hou S."/>
            <person name="Chen J."/>
            <person name="Wollam A."/>
            <person name="Pepin K.H."/>
            <person name="Johnson M."/>
            <person name="Bhonagiri V."/>
            <person name="Zhang X."/>
            <person name="Suruliraj S."/>
            <person name="Warren W."/>
            <person name="Chinwalla A."/>
            <person name="Mardis E.R."/>
            <person name="Wilson R.K."/>
        </authorList>
    </citation>
    <scope>NUCLEOTIDE SEQUENCE [LARGE SCALE GENOMIC DNA]</scope>
    <source>
        <strain evidence="2 3">YIT 11840</strain>
    </source>
</reference>
<evidence type="ECO:0000256" key="1">
    <source>
        <dbReference type="SAM" id="Phobius"/>
    </source>
</evidence>
<organism evidence="2 3">
    <name type="scientific">Paraprevotella clara YIT 11840</name>
    <dbReference type="NCBI Taxonomy" id="762968"/>
    <lineage>
        <taxon>Bacteria</taxon>
        <taxon>Pseudomonadati</taxon>
        <taxon>Bacteroidota</taxon>
        <taxon>Bacteroidia</taxon>
        <taxon>Bacteroidales</taxon>
        <taxon>Prevotellaceae</taxon>
        <taxon>Paraprevotella</taxon>
    </lineage>
</organism>
<evidence type="ECO:0000313" key="2">
    <source>
        <dbReference type="EMBL" id="EHG99461.1"/>
    </source>
</evidence>
<keyword evidence="3" id="KW-1185">Reference proteome</keyword>
<dbReference type="EMBL" id="AFFY01000042">
    <property type="protein sequence ID" value="EHG99461.1"/>
    <property type="molecule type" value="Genomic_DNA"/>
</dbReference>
<keyword evidence="1" id="KW-0812">Transmembrane</keyword>
<comment type="caution">
    <text evidence="2">The sequence shown here is derived from an EMBL/GenBank/DDBJ whole genome shotgun (WGS) entry which is preliminary data.</text>
</comment>
<name>G5STI4_9BACT</name>
<proteinExistence type="predicted"/>
<dbReference type="AlphaFoldDB" id="G5STI4"/>
<keyword evidence="1" id="KW-1133">Transmembrane helix</keyword>